<evidence type="ECO:0000259" key="1">
    <source>
        <dbReference type="Pfam" id="PF13403"/>
    </source>
</evidence>
<feature type="domain" description="Hedgehog/Intein (Hint)" evidence="1">
    <location>
        <begin position="801"/>
        <end position="941"/>
    </location>
</feature>
<sequence length="1101" mass="109804">MTSASTDATSRTSSGGYIVSGQTLIILSGDTVENATVVGGGTLVVSGTASETTLQGTATGGGATEIVADGGTETAAVVTSGTLSATSGGTVTDATILSGGRITLASGAVAGTVSAGQGATVTISAAQVETLMLSGDSTATITSAAVPLSSFSDAELTLGYGTSANGLTVGSGATLQMNGGTAVGTTVSGTSAVERLLAAPLSGGPADTGFDILSSGSQTVYFGVSVASGTVDDGGTQYLMSTASADHVIIASGGGQFLSSGAVATDDLVEAGASVVDNGTLIFDGQSTIQGQISGSGTIGQTGDYDTLRFASGALAAFSGTIDMAGGAVVVADGQEAANITFDFTASGAGTLTLGDTLPSSVTVSGFASGDRIVLSGVTSGATLEVSSGSQILLESGGAVIETIHLNSGLDYSAAGLTLTEQADGETAVLTIGGTASNYVDTVVTSQTVSAIVSSGEGAVISAGTTAIGTTVDSGGRLYVDGTGIQGIVSSGGSETVRSGGATSQTTVRAGGETIVEAGGTADGTTVDGGTQDVSGGTVTDAVILGGFGDTLYDPTSPGVQMIGSGGVASGTLVEVGSATNYTLLDSPLYSDVSQDVAAGGTVIDTTLTGGRYAWQYHFTLQWSYGTATETVESGGTAVHTTVNVGAVMVVETGGAASNVVLDGGSLTLAGGALYSGVLTFAPITATSSSPDPTGSALVLTTSQISGMTIAGFDVIGTTTTVGYGYVGSTTINTINSIVITDLTFAGTSGEVDTAMIGADDLLTVTEGNETVTLQLSGTFGSDFYFQAAPGGGTEITYGVPCYCPGTLIATPEGQRPIEDLVVGDLILTASGGARPIRWIGRRSYDGRFARGNPDIMPVIFRPGSLGSDASGETVPRRRLVVSPLHAMALDGCLVPARLLLNGTSIVQMQQTDRVDYIHIELDTHDILLAEGAASETFVDDGSRGMFHNAGEFDALYPDALPAESSGRSGLFCLPRIEDGPALEALRTRLAGQGKALAERWGIRGFIDVISARTIEGWARCDAFPDEPRTLSVRCDNIETGRVTADRFRADLTENGRFSGKSGFVLRLDQPVSGALITVTDLETGTPLLRAVQDGCRADAA</sequence>
<dbReference type="Gene3D" id="2.170.16.10">
    <property type="entry name" value="Hedgehog/Intein (Hint) domain"/>
    <property type="match status" value="1"/>
</dbReference>
<protein>
    <recommendedName>
        <fullName evidence="1">Hedgehog/Intein (Hint) domain-containing protein</fullName>
    </recommendedName>
</protein>
<proteinExistence type="predicted"/>
<gene>
    <name evidence="2" type="ORF">AOE01nite_09420</name>
</gene>
<dbReference type="SUPFAM" id="SSF51294">
    <property type="entry name" value="Hedgehog/intein (Hint) domain"/>
    <property type="match status" value="1"/>
</dbReference>
<dbReference type="OrthoDB" id="6305173at2"/>
<evidence type="ECO:0000313" key="2">
    <source>
        <dbReference type="EMBL" id="GEN62718.1"/>
    </source>
</evidence>
<dbReference type="InterPro" id="IPR012332">
    <property type="entry name" value="Autotransporter_pectin_lyase_C"/>
</dbReference>
<evidence type="ECO:0000313" key="3">
    <source>
        <dbReference type="Proteomes" id="UP000321746"/>
    </source>
</evidence>
<dbReference type="RefSeq" id="WP_146886581.1">
    <property type="nucleotide sequence ID" value="NZ_BJYG01000008.1"/>
</dbReference>
<name>A0A511XIE0_9PROT</name>
<organism evidence="2 3">
    <name type="scientific">Acetobacter oeni</name>
    <dbReference type="NCBI Taxonomy" id="304077"/>
    <lineage>
        <taxon>Bacteria</taxon>
        <taxon>Pseudomonadati</taxon>
        <taxon>Pseudomonadota</taxon>
        <taxon>Alphaproteobacteria</taxon>
        <taxon>Acetobacterales</taxon>
        <taxon>Acetobacteraceae</taxon>
        <taxon>Acetobacter</taxon>
    </lineage>
</organism>
<dbReference type="InterPro" id="IPR036844">
    <property type="entry name" value="Hint_dom_sf"/>
</dbReference>
<dbReference type="InterPro" id="IPR030930">
    <property type="entry name" value="AIDA"/>
</dbReference>
<dbReference type="EMBL" id="BJYG01000008">
    <property type="protein sequence ID" value="GEN62718.1"/>
    <property type="molecule type" value="Genomic_DNA"/>
</dbReference>
<keyword evidence="3" id="KW-1185">Reference proteome</keyword>
<reference evidence="2 3" key="1">
    <citation type="submission" date="2019-07" db="EMBL/GenBank/DDBJ databases">
        <title>Whole genome shotgun sequence of Acetobacter oeni NBRC 105207.</title>
        <authorList>
            <person name="Hosoyama A."/>
            <person name="Uohara A."/>
            <person name="Ohji S."/>
            <person name="Ichikawa N."/>
        </authorList>
    </citation>
    <scope>NUCLEOTIDE SEQUENCE [LARGE SCALE GENOMIC DNA]</scope>
    <source>
        <strain evidence="2 3">NBRC 105207</strain>
    </source>
</reference>
<dbReference type="NCBIfam" id="TIGR04415">
    <property type="entry name" value="O_hepto_targRPT"/>
    <property type="match status" value="2"/>
</dbReference>
<comment type="caution">
    <text evidence="2">The sequence shown here is derived from an EMBL/GenBank/DDBJ whole genome shotgun (WGS) entry which is preliminary data.</text>
</comment>
<dbReference type="Gene3D" id="2.160.20.20">
    <property type="match status" value="2"/>
</dbReference>
<accession>A0A511XIE0</accession>
<dbReference type="Pfam" id="PF13403">
    <property type="entry name" value="Hint_2"/>
    <property type="match status" value="1"/>
</dbReference>
<dbReference type="Proteomes" id="UP000321746">
    <property type="component" value="Unassembled WGS sequence"/>
</dbReference>
<dbReference type="InterPro" id="IPR028992">
    <property type="entry name" value="Hedgehog/Intein_dom"/>
</dbReference>
<dbReference type="AlphaFoldDB" id="A0A511XIE0"/>